<protein>
    <submittedName>
        <fullName evidence="2">T9SS type A sorting domain-containing protein</fullName>
    </submittedName>
</protein>
<sequence>MLTMNMAEAQTDYIYRSINSGAWNNTNTWARAHKNTPTVFTALAPGGTIPNRNAENIEISDGHTVTYDYTNNVDQIIIKPGGVLELPSGQNMNVYVAPSTDRIVVQGVDGKQGIFRNYGGTITYKNPSNVTVSSNFEVNAYGKYEHVYNATLGTVPLATWDANSEIEFKMTGVFSGLTLADYQTRGFAQNFGNVKWNTTGNTSNVDLRGVITNVQGNFEVLSTGTGTAGSSGSALILSSNATYNLSIGKNLIVSGGNADLVFASSGTPSGGVFNLTIGEGMQVKNGGAFRNNKIATPLNLHFTGTGLLQNTSTNHLYSAKYIIGANANISLGSDITVPEAQSGGVTSTFDVNGALNANAYSFLGNGDFSLNSSATLSIGHASGITTGSTGTVKVGGTRTFSPSANYIYNGTVAQFTGNALPASISKLKVNNVAGLRLSAPVLVTGTLEMAEGIITATTANKLTMASNATVVMPSLDKVSYVSGPMAHTVDINNFDDLIVLNFPIGKNGKYRPIELSVFQLDPISTTYTAEQFEQAYTYPANDSLPSSIANISKIRYFKIDKSTNADVTAQIKLMYASDDMVTDYQKLTIAKYNSVNKWADILATASSDGTITSDFFDNFSDFVLANKKGGTNPLPVELLSFKVAAKENATALTWETASEKNSSHFEIERSHDARTFETIGTEKAMGNSQTFKRYAFADQNPMSGVAYYRLKQVDLDGTIAYSKIEQVNRNAKAQDIQLYPNPTAGRLYLQTSAEISNVRMLNVLGQEVYSAKENIRTGFDIAHLPNGVYQVIIDSNNKTINLKFLKAGF</sequence>
<gene>
    <name evidence="2" type="ORF">I5M27_16515</name>
</gene>
<comment type="caution">
    <text evidence="2">The sequence shown here is derived from an EMBL/GenBank/DDBJ whole genome shotgun (WGS) entry which is preliminary data.</text>
</comment>
<dbReference type="EMBL" id="JAEHFX010000010">
    <property type="protein sequence ID" value="MBK0404601.1"/>
    <property type="molecule type" value="Genomic_DNA"/>
</dbReference>
<dbReference type="InterPro" id="IPR026444">
    <property type="entry name" value="Secre_tail"/>
</dbReference>
<dbReference type="NCBIfam" id="TIGR04183">
    <property type="entry name" value="Por_Secre_tail"/>
    <property type="match status" value="1"/>
</dbReference>
<evidence type="ECO:0000313" key="2">
    <source>
        <dbReference type="EMBL" id="MBK0404601.1"/>
    </source>
</evidence>
<dbReference type="RefSeq" id="WP_200507440.1">
    <property type="nucleotide sequence ID" value="NZ_JAEHFX010000010.1"/>
</dbReference>
<dbReference type="Pfam" id="PF18962">
    <property type="entry name" value="Por_Secre_tail"/>
    <property type="match status" value="1"/>
</dbReference>
<accession>A0ABS1C5W0</accession>
<dbReference type="InterPro" id="IPR013783">
    <property type="entry name" value="Ig-like_fold"/>
</dbReference>
<evidence type="ECO:0000259" key="1">
    <source>
        <dbReference type="Pfam" id="PF18962"/>
    </source>
</evidence>
<feature type="domain" description="Secretion system C-terminal sorting" evidence="1">
    <location>
        <begin position="738"/>
        <end position="801"/>
    </location>
</feature>
<organism evidence="2 3">
    <name type="scientific">Adhaeribacter terrigena</name>
    <dbReference type="NCBI Taxonomy" id="2793070"/>
    <lineage>
        <taxon>Bacteria</taxon>
        <taxon>Pseudomonadati</taxon>
        <taxon>Bacteroidota</taxon>
        <taxon>Cytophagia</taxon>
        <taxon>Cytophagales</taxon>
        <taxon>Hymenobacteraceae</taxon>
        <taxon>Adhaeribacter</taxon>
    </lineage>
</organism>
<dbReference type="Gene3D" id="2.60.40.10">
    <property type="entry name" value="Immunoglobulins"/>
    <property type="match status" value="1"/>
</dbReference>
<name>A0ABS1C5W0_9BACT</name>
<keyword evidence="3" id="KW-1185">Reference proteome</keyword>
<proteinExistence type="predicted"/>
<evidence type="ECO:0000313" key="3">
    <source>
        <dbReference type="Proteomes" id="UP000644147"/>
    </source>
</evidence>
<dbReference type="Proteomes" id="UP000644147">
    <property type="component" value="Unassembled WGS sequence"/>
</dbReference>
<reference evidence="2 3" key="1">
    <citation type="submission" date="2020-12" db="EMBL/GenBank/DDBJ databases">
        <title>Bacterial novel species Adhaeribacter sp. BT258 isolated from soil.</title>
        <authorList>
            <person name="Jung H.-Y."/>
        </authorList>
    </citation>
    <scope>NUCLEOTIDE SEQUENCE [LARGE SCALE GENOMIC DNA]</scope>
    <source>
        <strain evidence="2 3">BT258</strain>
    </source>
</reference>